<dbReference type="OrthoDB" id="9790002at2"/>
<dbReference type="EMBL" id="QWEG01000021">
    <property type="protein sequence ID" value="RHW31806.1"/>
    <property type="molecule type" value="Genomic_DNA"/>
</dbReference>
<proteinExistence type="inferred from homology"/>
<evidence type="ECO:0000256" key="3">
    <source>
        <dbReference type="ARBA" id="ARBA00022980"/>
    </source>
</evidence>
<feature type="region of interest" description="Disordered" evidence="6">
    <location>
        <begin position="179"/>
        <end position="211"/>
    </location>
</feature>
<dbReference type="NCBIfam" id="NF004133">
    <property type="entry name" value="PRK05618.2-4"/>
    <property type="match status" value="1"/>
</dbReference>
<name>A0A417YGD6_9BACI</name>
<dbReference type="InterPro" id="IPR001021">
    <property type="entry name" value="Ribosomal_bL25_long"/>
</dbReference>
<evidence type="ECO:0000256" key="4">
    <source>
        <dbReference type="ARBA" id="ARBA00023274"/>
    </source>
</evidence>
<accession>A0A417YGD6</accession>
<feature type="domain" description="Large ribosomal subunit protein bL25 beta" evidence="8">
    <location>
        <begin position="99"/>
        <end position="181"/>
    </location>
</feature>
<dbReference type="SUPFAM" id="SSF50715">
    <property type="entry name" value="Ribosomal protein L25-like"/>
    <property type="match status" value="1"/>
</dbReference>
<evidence type="ECO:0000259" key="8">
    <source>
        <dbReference type="Pfam" id="PF14693"/>
    </source>
</evidence>
<dbReference type="Pfam" id="PF01386">
    <property type="entry name" value="Ribosomal_L25p"/>
    <property type="match status" value="1"/>
</dbReference>
<keyword evidence="4 5" id="KW-0687">Ribonucleoprotein</keyword>
<protein>
    <recommendedName>
        <fullName evidence="5">Large ribosomal subunit protein bL25</fullName>
    </recommendedName>
    <alternativeName>
        <fullName evidence="5">General stress protein CTC</fullName>
    </alternativeName>
</protein>
<comment type="similarity">
    <text evidence="5">Belongs to the bacterial ribosomal protein bL25 family. CTC subfamily.</text>
</comment>
<feature type="domain" description="Large ribosomal subunit protein bL25 L25" evidence="7">
    <location>
        <begin position="5"/>
        <end position="91"/>
    </location>
</feature>
<dbReference type="GO" id="GO:0003735">
    <property type="term" value="F:structural constituent of ribosome"/>
    <property type="evidence" value="ECO:0007669"/>
    <property type="project" value="InterPro"/>
</dbReference>
<dbReference type="HAMAP" id="MF_01334">
    <property type="entry name" value="Ribosomal_bL25_CTC"/>
    <property type="match status" value="1"/>
</dbReference>
<evidence type="ECO:0000313" key="9">
    <source>
        <dbReference type="EMBL" id="RHW31806.1"/>
    </source>
</evidence>
<feature type="compositionally biased region" description="Basic and acidic residues" evidence="6">
    <location>
        <begin position="201"/>
        <end position="211"/>
    </location>
</feature>
<dbReference type="GO" id="GO:0022625">
    <property type="term" value="C:cytosolic large ribosomal subunit"/>
    <property type="evidence" value="ECO:0007669"/>
    <property type="project" value="TreeGrafter"/>
</dbReference>
<comment type="subunit">
    <text evidence="5">Part of the 50S ribosomal subunit; part of the 5S rRNA/L5/L18/L25 subcomplex. Contacts the 5S rRNA. Binds to the 5S rRNA independently of L5 and L18.</text>
</comment>
<dbReference type="PANTHER" id="PTHR33284:SF1">
    <property type="entry name" value="RIBOSOMAL PROTEIN L25_GLN-TRNA SYNTHETASE, ANTI-CODON-BINDING DOMAIN-CONTAINING PROTEIN"/>
    <property type="match status" value="1"/>
</dbReference>
<evidence type="ECO:0000256" key="5">
    <source>
        <dbReference type="HAMAP-Rule" id="MF_01334"/>
    </source>
</evidence>
<dbReference type="Gene3D" id="2.170.120.20">
    <property type="entry name" value="Ribosomal protein L25, beta domain"/>
    <property type="match status" value="1"/>
</dbReference>
<dbReference type="GO" id="GO:0006412">
    <property type="term" value="P:translation"/>
    <property type="evidence" value="ECO:0007669"/>
    <property type="project" value="UniProtKB-UniRule"/>
</dbReference>
<dbReference type="AlphaFoldDB" id="A0A417YGD6"/>
<evidence type="ECO:0000313" key="10">
    <source>
        <dbReference type="Proteomes" id="UP000284416"/>
    </source>
</evidence>
<evidence type="ECO:0000256" key="2">
    <source>
        <dbReference type="ARBA" id="ARBA00022884"/>
    </source>
</evidence>
<keyword evidence="1 5" id="KW-0699">rRNA-binding</keyword>
<sequence>MSTVLQAKNRSGEKKISVRKLRREGNIPAVVYGSDVESTAIYVSEADFARTIKQVGRNGVISLDVDGKKWDVVLSDYQQDVIKNNIVHADFLAVDKSTKINADVNITLVGDASGVRDGGILQQPLFAVSITSTPGNIPPVLEIDITSMQVGDVLTVADLNAEGKFEINNDPDEVIASILPPTVEEEIDTGEQQDGGVPENEEGRETKPSEG</sequence>
<evidence type="ECO:0000256" key="1">
    <source>
        <dbReference type="ARBA" id="ARBA00022730"/>
    </source>
</evidence>
<dbReference type="Gene3D" id="2.40.240.10">
    <property type="entry name" value="Ribosomal Protein L25, Chain P"/>
    <property type="match status" value="1"/>
</dbReference>
<dbReference type="CDD" id="cd00495">
    <property type="entry name" value="Ribosomal_L25_TL5_CTC"/>
    <property type="match status" value="1"/>
</dbReference>
<keyword evidence="2 5" id="KW-0694">RNA-binding</keyword>
<dbReference type="InterPro" id="IPR020930">
    <property type="entry name" value="Ribosomal_uL5_bac-type"/>
</dbReference>
<dbReference type="Pfam" id="PF14693">
    <property type="entry name" value="Ribosomal_TL5_C"/>
    <property type="match status" value="1"/>
</dbReference>
<dbReference type="InterPro" id="IPR020057">
    <property type="entry name" value="Ribosomal_bL25_b-dom"/>
</dbReference>
<dbReference type="InterPro" id="IPR029751">
    <property type="entry name" value="Ribosomal_L25_dom"/>
</dbReference>
<evidence type="ECO:0000256" key="6">
    <source>
        <dbReference type="SAM" id="MobiDB-lite"/>
    </source>
</evidence>
<dbReference type="NCBIfam" id="TIGR00731">
    <property type="entry name" value="bL25_bact_ctc"/>
    <property type="match status" value="1"/>
</dbReference>
<evidence type="ECO:0000259" key="7">
    <source>
        <dbReference type="Pfam" id="PF01386"/>
    </source>
</evidence>
<comment type="function">
    <text evidence="5">This is one of the proteins that binds to the 5S RNA in the ribosome where it forms part of the central protuberance.</text>
</comment>
<comment type="caution">
    <text evidence="9">The sequence shown here is derived from an EMBL/GenBank/DDBJ whole genome shotgun (WGS) entry which is preliminary data.</text>
</comment>
<dbReference type="InterPro" id="IPR011035">
    <property type="entry name" value="Ribosomal_bL25/Gln-tRNA_synth"/>
</dbReference>
<organism evidence="9 10">
    <name type="scientific">Neobacillus notoginsengisoli</name>
    <dbReference type="NCBI Taxonomy" id="1578198"/>
    <lineage>
        <taxon>Bacteria</taxon>
        <taxon>Bacillati</taxon>
        <taxon>Bacillota</taxon>
        <taxon>Bacilli</taxon>
        <taxon>Bacillales</taxon>
        <taxon>Bacillaceae</taxon>
        <taxon>Neobacillus</taxon>
    </lineage>
</organism>
<dbReference type="Proteomes" id="UP000284416">
    <property type="component" value="Unassembled WGS sequence"/>
</dbReference>
<keyword evidence="3 5" id="KW-0689">Ribosomal protein</keyword>
<dbReference type="RefSeq" id="WP_118924451.1">
    <property type="nucleotide sequence ID" value="NZ_QWEG01000021.1"/>
</dbReference>
<dbReference type="InterPro" id="IPR037121">
    <property type="entry name" value="Ribosomal_bL25_C"/>
</dbReference>
<dbReference type="PANTHER" id="PTHR33284">
    <property type="entry name" value="RIBOSOMAL PROTEIN L25/GLN-TRNA SYNTHETASE, ANTI-CODON-BINDING DOMAIN-CONTAINING PROTEIN"/>
    <property type="match status" value="1"/>
</dbReference>
<gene>
    <name evidence="5" type="primary">rplY</name>
    <name evidence="5" type="synonym">ctc</name>
    <name evidence="9" type="ORF">D1B31_21775</name>
</gene>
<reference evidence="9 10" key="1">
    <citation type="journal article" date="2017" name="Int. J. Syst. Evol. Microbiol.">
        <title>Bacillus notoginsengisoli sp. nov., a novel bacterium isolated from the rhizosphere of Panax notoginseng.</title>
        <authorList>
            <person name="Zhang M.Y."/>
            <person name="Cheng J."/>
            <person name="Cai Y."/>
            <person name="Zhang T.Y."/>
            <person name="Wu Y.Y."/>
            <person name="Manikprabhu D."/>
            <person name="Li W.J."/>
            <person name="Zhang Y.X."/>
        </authorList>
    </citation>
    <scope>NUCLEOTIDE SEQUENCE [LARGE SCALE GENOMIC DNA]</scope>
    <source>
        <strain evidence="9 10">JCM 30743</strain>
    </source>
</reference>
<dbReference type="GO" id="GO:0008097">
    <property type="term" value="F:5S rRNA binding"/>
    <property type="evidence" value="ECO:0007669"/>
    <property type="project" value="InterPro"/>
</dbReference>
<dbReference type="InterPro" id="IPR020056">
    <property type="entry name" value="Rbsml_bL25/Gln-tRNA_synth_N"/>
</dbReference>
<keyword evidence="10" id="KW-1185">Reference proteome</keyword>